<feature type="region of interest" description="Disordered" evidence="1">
    <location>
        <begin position="157"/>
        <end position="208"/>
    </location>
</feature>
<feature type="compositionally biased region" description="Basic and acidic residues" evidence="1">
    <location>
        <begin position="133"/>
        <end position="147"/>
    </location>
</feature>
<dbReference type="EMBL" id="AK423280">
    <property type="protein sequence ID" value="BAN41701.1"/>
    <property type="molecule type" value="mRNA"/>
</dbReference>
<protein>
    <recommendedName>
        <fullName evidence="2">TLDc domain-containing protein</fullName>
    </recommendedName>
</protein>
<evidence type="ECO:0000313" key="3">
    <source>
        <dbReference type="EMBL" id="BAN41701.1"/>
    </source>
</evidence>
<feature type="region of interest" description="Disordered" evidence="1">
    <location>
        <begin position="133"/>
        <end position="152"/>
    </location>
</feature>
<dbReference type="InterPro" id="IPR013784">
    <property type="entry name" value="Carb-bd-like_fold"/>
</dbReference>
<dbReference type="Pfam" id="PF07534">
    <property type="entry name" value="TLD"/>
    <property type="match status" value="1"/>
</dbReference>
<reference evidence="3" key="1">
    <citation type="submission" date="2012-06" db="EMBL/GenBank/DDBJ databases">
        <title>Short 5' UTR of Entamoeba genes.</title>
        <authorList>
            <person name="Hiranuka K."/>
            <person name="Kumagai M."/>
            <person name="Wakaguri H."/>
            <person name="Suzuki Y."/>
            <person name="Sugano S."/>
            <person name="Watanabe J."/>
            <person name="Makioka A."/>
        </authorList>
    </citation>
    <scope>NUCLEOTIDE SEQUENCE</scope>
    <source>
        <strain evidence="3">IP1</strain>
    </source>
</reference>
<organism evidence="3">
    <name type="scientific">Entamoeba invadens</name>
    <dbReference type="NCBI Taxonomy" id="33085"/>
    <lineage>
        <taxon>Eukaryota</taxon>
        <taxon>Amoebozoa</taxon>
        <taxon>Evosea</taxon>
        <taxon>Archamoebae</taxon>
        <taxon>Mastigamoebida</taxon>
        <taxon>Entamoebidae</taxon>
        <taxon>Entamoeba</taxon>
    </lineage>
</organism>
<feature type="domain" description="TLDc" evidence="2">
    <location>
        <begin position="233"/>
        <end position="306"/>
    </location>
</feature>
<evidence type="ECO:0000256" key="1">
    <source>
        <dbReference type="SAM" id="MobiDB-lite"/>
    </source>
</evidence>
<dbReference type="VEuPathDB" id="AmoebaDB:EIN_082270"/>
<name>S0B535_ENTIV</name>
<evidence type="ECO:0000259" key="2">
    <source>
        <dbReference type="Pfam" id="PF07534"/>
    </source>
</evidence>
<dbReference type="AlphaFoldDB" id="S0B535"/>
<feature type="compositionally biased region" description="Basic and acidic residues" evidence="1">
    <location>
        <begin position="177"/>
        <end position="193"/>
    </location>
</feature>
<dbReference type="GO" id="GO:0030246">
    <property type="term" value="F:carbohydrate binding"/>
    <property type="evidence" value="ECO:0007669"/>
    <property type="project" value="InterPro"/>
</dbReference>
<dbReference type="SUPFAM" id="SSF49452">
    <property type="entry name" value="Starch-binding domain-like"/>
    <property type="match status" value="1"/>
</dbReference>
<accession>S0B535</accession>
<dbReference type="InterPro" id="IPR006571">
    <property type="entry name" value="TLDc_dom"/>
</dbReference>
<proteinExistence type="evidence at transcript level"/>
<sequence length="399" mass="46869">MSISFKIHYITKPNETLYVVFDKGGEVPLTSQEGGFWTGDFKFTPPQHLVWSYVVRDVNNHTDLRQEEVIGTREHDFVTKSDVRDWWYYPWLTEIVEDLTELKKQEEERIHKAEIERMEAEESERRRRAKIEEMEAEEAERKRRAQVEEMEAQEAERRRRAKIEEMEAEEAARKKKKAEEEEAERKRKEEERVASPPLMKSPTPEEKEKKLKIRLCGSESNWDLFKLWTGKACAEVLYDSETDDFDANTFNKCVEGNSSIILFVHSGPYIFGSYTSTALPEIKKGQYVENDRKSFAFSFVNPYDHEPIRYVCDDCKKTLRFFDNDDSEDVVGVHNFFTIKKDKEQCIIHKDFTDSYNETTGRGAQMFVRSVEPNTFPCKEIIVVKLVFKKDLGKSTVAH</sequence>